<dbReference type="Proteomes" id="UP000265715">
    <property type="component" value="Unassembled WGS sequence"/>
</dbReference>
<evidence type="ECO:0000313" key="2">
    <source>
        <dbReference type="EMBL" id="RIH88306.1"/>
    </source>
</evidence>
<evidence type="ECO:0000259" key="1">
    <source>
        <dbReference type="Pfam" id="PF00174"/>
    </source>
</evidence>
<reference evidence="2 3" key="1">
    <citation type="submission" date="2018-08" db="EMBL/GenBank/DDBJ databases">
        <title>Meiothermus terrae DSM 26712 genome sequencing project.</title>
        <authorList>
            <person name="Da Costa M.S."/>
            <person name="Albuquerque L."/>
            <person name="Raposo P."/>
            <person name="Froufe H.J.C."/>
            <person name="Barroso C.S."/>
            <person name="Egas C."/>
        </authorList>
    </citation>
    <scope>NUCLEOTIDE SEQUENCE [LARGE SCALE GENOMIC DNA]</scope>
    <source>
        <strain evidence="2 3">DSM 26712</strain>
    </source>
</reference>
<dbReference type="EMBL" id="QXDL01000027">
    <property type="protein sequence ID" value="RIH88306.1"/>
    <property type="molecule type" value="Genomic_DNA"/>
</dbReference>
<dbReference type="InterPro" id="IPR000572">
    <property type="entry name" value="OxRdtase_Mopterin-bd_dom"/>
</dbReference>
<evidence type="ECO:0000313" key="3">
    <source>
        <dbReference type="Proteomes" id="UP000265715"/>
    </source>
</evidence>
<keyword evidence="2" id="KW-0560">Oxidoreductase</keyword>
<accession>A0A399EY58</accession>
<name>A0A399EY58_9DEIN</name>
<dbReference type="AlphaFoldDB" id="A0A399EY58"/>
<protein>
    <submittedName>
        <fullName evidence="2">Protein-methionine-sulfoxide reductase catalytic subunit MsrP</fullName>
        <ecNumber evidence="2">1.8.5.-</ecNumber>
    </submittedName>
</protein>
<organism evidence="2 3">
    <name type="scientific">Calidithermus terrae</name>
    <dbReference type="NCBI Taxonomy" id="1408545"/>
    <lineage>
        <taxon>Bacteria</taxon>
        <taxon>Thermotogati</taxon>
        <taxon>Deinococcota</taxon>
        <taxon>Deinococci</taxon>
        <taxon>Thermales</taxon>
        <taxon>Thermaceae</taxon>
        <taxon>Calidithermus</taxon>
    </lineage>
</organism>
<dbReference type="RefSeq" id="WP_119314192.1">
    <property type="nucleotide sequence ID" value="NZ_QXDL01000027.1"/>
</dbReference>
<feature type="domain" description="Oxidoreductase molybdopterin-binding" evidence="1">
    <location>
        <begin position="33"/>
        <end position="179"/>
    </location>
</feature>
<dbReference type="InterPro" id="IPR036374">
    <property type="entry name" value="OxRdtase_Mopterin-bd_sf"/>
</dbReference>
<dbReference type="SUPFAM" id="SSF56524">
    <property type="entry name" value="Oxidoreductase molybdopterin-binding domain"/>
    <property type="match status" value="1"/>
</dbReference>
<dbReference type="PANTHER" id="PTHR43032:SF4">
    <property type="entry name" value="OXIDOREDUCTASE MOLYBDOPTERIN-BINDING DOMAIN-CONTAINING PROTEIN"/>
    <property type="match status" value="1"/>
</dbReference>
<gene>
    <name evidence="2" type="primary">msrP_1</name>
    <name evidence="2" type="ORF">Mterra_01011</name>
</gene>
<dbReference type="Pfam" id="PF00174">
    <property type="entry name" value="Oxidored_molyb"/>
    <property type="match status" value="1"/>
</dbReference>
<dbReference type="Gene3D" id="3.90.420.10">
    <property type="entry name" value="Oxidoreductase, molybdopterin-binding domain"/>
    <property type="match status" value="1"/>
</dbReference>
<proteinExistence type="predicted"/>
<sequence>MFGKFLKKSRDEEEGRVPPGQVLTEKFPVLTYGPTPSLKPEEVKVSLTGLLEQPLELSWAELMALPQSELTADFHCVTRWSKLDVRWRGVKVLDLMSQVRLEPQASAVLIHCYGGYTTNLTLDDFLRPENLLAHTLFGEPIPRDHGGPLRLIVPHLYAWKSAKWLRGFEFTQGEKLGFWEVNGYHRRGDPWKEERFSEE</sequence>
<dbReference type="GO" id="GO:0016491">
    <property type="term" value="F:oxidoreductase activity"/>
    <property type="evidence" value="ECO:0007669"/>
    <property type="project" value="UniProtKB-KW"/>
</dbReference>
<keyword evidence="3" id="KW-1185">Reference proteome</keyword>
<dbReference type="PANTHER" id="PTHR43032">
    <property type="entry name" value="PROTEIN-METHIONINE-SULFOXIDE REDUCTASE"/>
    <property type="match status" value="1"/>
</dbReference>
<dbReference type="OrthoDB" id="9778777at2"/>
<comment type="caution">
    <text evidence="2">The sequence shown here is derived from an EMBL/GenBank/DDBJ whole genome shotgun (WGS) entry which is preliminary data.</text>
</comment>
<dbReference type="EC" id="1.8.5.-" evidence="2"/>
<dbReference type="CDD" id="cd02109">
    <property type="entry name" value="arch_bact_SO_family_Moco"/>
    <property type="match status" value="1"/>
</dbReference>